<feature type="transmembrane region" description="Helical" evidence="8">
    <location>
        <begin position="107"/>
        <end position="126"/>
    </location>
</feature>
<evidence type="ECO:0000259" key="9">
    <source>
        <dbReference type="Pfam" id="PF13231"/>
    </source>
</evidence>
<evidence type="ECO:0000256" key="6">
    <source>
        <dbReference type="ARBA" id="ARBA00022989"/>
    </source>
</evidence>
<evidence type="ECO:0000256" key="3">
    <source>
        <dbReference type="ARBA" id="ARBA00022676"/>
    </source>
</evidence>
<proteinExistence type="predicted"/>
<evidence type="ECO:0000256" key="8">
    <source>
        <dbReference type="SAM" id="Phobius"/>
    </source>
</evidence>
<dbReference type="GO" id="GO:0009103">
    <property type="term" value="P:lipopolysaccharide biosynthetic process"/>
    <property type="evidence" value="ECO:0007669"/>
    <property type="project" value="UniProtKB-ARBA"/>
</dbReference>
<dbReference type="Proteomes" id="UP000886722">
    <property type="component" value="Unassembled WGS sequence"/>
</dbReference>
<keyword evidence="2" id="KW-1003">Cell membrane</keyword>
<evidence type="ECO:0000256" key="5">
    <source>
        <dbReference type="ARBA" id="ARBA00022692"/>
    </source>
</evidence>
<evidence type="ECO:0000256" key="2">
    <source>
        <dbReference type="ARBA" id="ARBA00022475"/>
    </source>
</evidence>
<protein>
    <submittedName>
        <fullName evidence="10">Glycosyltransferase family 39 protein</fullName>
    </submittedName>
</protein>
<feature type="transmembrane region" description="Helical" evidence="8">
    <location>
        <begin position="74"/>
        <end position="95"/>
    </location>
</feature>
<dbReference type="InterPro" id="IPR038731">
    <property type="entry name" value="RgtA/B/C-like"/>
</dbReference>
<evidence type="ECO:0000256" key="4">
    <source>
        <dbReference type="ARBA" id="ARBA00022679"/>
    </source>
</evidence>
<accession>A0A9D1KDC2</accession>
<reference evidence="10" key="2">
    <citation type="journal article" date="2021" name="PeerJ">
        <title>Extensive microbial diversity within the chicken gut microbiome revealed by metagenomics and culture.</title>
        <authorList>
            <person name="Gilroy R."/>
            <person name="Ravi A."/>
            <person name="Getino M."/>
            <person name="Pursley I."/>
            <person name="Horton D.L."/>
            <person name="Alikhan N.F."/>
            <person name="Baker D."/>
            <person name="Gharbi K."/>
            <person name="Hall N."/>
            <person name="Watson M."/>
            <person name="Adriaenssens E.M."/>
            <person name="Foster-Nyarko E."/>
            <person name="Jarju S."/>
            <person name="Secka A."/>
            <person name="Antonio M."/>
            <person name="Oren A."/>
            <person name="Chaudhuri R.R."/>
            <person name="La Ragione R."/>
            <person name="Hildebrand F."/>
            <person name="Pallen M.J."/>
        </authorList>
    </citation>
    <scope>NUCLEOTIDE SEQUENCE</scope>
    <source>
        <strain evidence="10">21143</strain>
    </source>
</reference>
<keyword evidence="7 8" id="KW-0472">Membrane</keyword>
<keyword evidence="4" id="KW-0808">Transferase</keyword>
<dbReference type="GO" id="GO:0005886">
    <property type="term" value="C:plasma membrane"/>
    <property type="evidence" value="ECO:0007669"/>
    <property type="project" value="UniProtKB-SubCell"/>
</dbReference>
<comment type="caution">
    <text evidence="10">The sequence shown here is derived from an EMBL/GenBank/DDBJ whole genome shotgun (WGS) entry which is preliminary data.</text>
</comment>
<feature type="transmembrane region" description="Helical" evidence="8">
    <location>
        <begin position="237"/>
        <end position="256"/>
    </location>
</feature>
<evidence type="ECO:0000256" key="1">
    <source>
        <dbReference type="ARBA" id="ARBA00004651"/>
    </source>
</evidence>
<keyword evidence="5 8" id="KW-0812">Transmembrane</keyword>
<feature type="transmembrane region" description="Helical" evidence="8">
    <location>
        <begin position="154"/>
        <end position="179"/>
    </location>
</feature>
<dbReference type="PANTHER" id="PTHR33908:SF11">
    <property type="entry name" value="MEMBRANE PROTEIN"/>
    <property type="match status" value="1"/>
</dbReference>
<gene>
    <name evidence="10" type="ORF">IAD06_09775</name>
</gene>
<dbReference type="EMBL" id="DVKT01000071">
    <property type="protein sequence ID" value="HIT40303.1"/>
    <property type="molecule type" value="Genomic_DNA"/>
</dbReference>
<feature type="domain" description="Glycosyltransferase RgtA/B/C/D-like" evidence="9">
    <location>
        <begin position="55"/>
        <end position="208"/>
    </location>
</feature>
<evidence type="ECO:0000256" key="7">
    <source>
        <dbReference type="ARBA" id="ARBA00023136"/>
    </source>
</evidence>
<dbReference type="InterPro" id="IPR050297">
    <property type="entry name" value="LipidA_mod_glycosyltrf_83"/>
</dbReference>
<keyword evidence="3" id="KW-0328">Glycosyltransferase</keyword>
<dbReference type="PANTHER" id="PTHR33908">
    <property type="entry name" value="MANNOSYLTRANSFERASE YKCB-RELATED"/>
    <property type="match status" value="1"/>
</dbReference>
<feature type="transmembrane region" description="Helical" evidence="8">
    <location>
        <begin position="291"/>
        <end position="308"/>
    </location>
</feature>
<evidence type="ECO:0000313" key="11">
    <source>
        <dbReference type="Proteomes" id="UP000886722"/>
    </source>
</evidence>
<feature type="transmembrane region" description="Helical" evidence="8">
    <location>
        <begin position="320"/>
        <end position="341"/>
    </location>
</feature>
<dbReference type="GO" id="GO:0016763">
    <property type="term" value="F:pentosyltransferase activity"/>
    <property type="evidence" value="ECO:0007669"/>
    <property type="project" value="TreeGrafter"/>
</dbReference>
<dbReference type="Pfam" id="PF13231">
    <property type="entry name" value="PMT_2"/>
    <property type="match status" value="1"/>
</dbReference>
<reference evidence="10" key="1">
    <citation type="submission" date="2020-10" db="EMBL/GenBank/DDBJ databases">
        <authorList>
            <person name="Gilroy R."/>
        </authorList>
    </citation>
    <scope>NUCLEOTIDE SEQUENCE</scope>
    <source>
        <strain evidence="10">21143</strain>
    </source>
</reference>
<comment type="subcellular location">
    <subcellularLocation>
        <location evidence="1">Cell membrane</location>
        <topology evidence="1">Multi-pass membrane protein</topology>
    </subcellularLocation>
</comment>
<keyword evidence="6 8" id="KW-1133">Transmembrane helix</keyword>
<sequence>MKNRSYMQALVDKRVAIGLFIWWLINLLQAAFTELAHDEAYYFMFSQQLDWGYFDHPPMTALLIWLGSFMGGEFGVRFFFTILQPLYLWILWCIIRPRDPHRSDATIFLIASAALPILQLYGFIAVPDVPLMMTAALFLLCYKRFTEDESVLNMLLLGFTMALMAYSKYHGALVVLFTLLTNPRIFTRSRIYLSGVFALMLIVPHLWWQYSHDWVSLSYHLHDRNGAFAFSNITEHLLNTIAVFNPFFFPVYFMAWKRVKSRNVTERALYFLPILFFIFFTFSTLKGRIQPQWLIIASFGLIYILFYYTREYASRKLRRYIIAVGWITISLTVLARIELIWNPLGIRFEVFDNRPSFETIADVAGERPVIFGGSYAIASKYNFYTGKTAYCQPDFFYRTSQWQFRDDDTKAAGKDVLWGILIKEKLPTPEGMNAVSLANGQKFIYTEISDFKPVRLVDIYYNEELVPEKMAGGDTLSCILGLTNPYPDTITIGQDHTQLFLLLSAKKLRRIVPVDLQLVLPPSTTKETVTTMTRIKVAIPDDLPEKTYDMGFAISRTPLSFWYNSPRHNLEIRTEK</sequence>
<feature type="transmembrane region" description="Helical" evidence="8">
    <location>
        <begin position="191"/>
        <end position="210"/>
    </location>
</feature>
<evidence type="ECO:0000313" key="10">
    <source>
        <dbReference type="EMBL" id="HIT40303.1"/>
    </source>
</evidence>
<feature type="transmembrane region" description="Helical" evidence="8">
    <location>
        <begin position="268"/>
        <end position="285"/>
    </location>
</feature>
<name>A0A9D1KDC2_9BACT</name>
<organism evidence="10 11">
    <name type="scientific">Candidatus Caccoplasma intestinavium</name>
    <dbReference type="NCBI Taxonomy" id="2840716"/>
    <lineage>
        <taxon>Bacteria</taxon>
        <taxon>Pseudomonadati</taxon>
        <taxon>Bacteroidota</taxon>
        <taxon>Bacteroidia</taxon>
        <taxon>Bacteroidales</taxon>
        <taxon>Bacteroidaceae</taxon>
        <taxon>Bacteroidaceae incertae sedis</taxon>
        <taxon>Candidatus Caccoplasma</taxon>
    </lineage>
</organism>
<dbReference type="AlphaFoldDB" id="A0A9D1KDC2"/>